<dbReference type="InterPro" id="IPR000515">
    <property type="entry name" value="MetI-like"/>
</dbReference>
<dbReference type="KEGG" id="afx:JZ786_21320"/>
<dbReference type="PROSITE" id="PS50928">
    <property type="entry name" value="ABC_TM1"/>
    <property type="match status" value="1"/>
</dbReference>
<dbReference type="AlphaFoldDB" id="A0A9X7Z9U6"/>
<gene>
    <name evidence="9" type="ORF">JZ786_21320</name>
</gene>
<dbReference type="InterPro" id="IPR035906">
    <property type="entry name" value="MetI-like_sf"/>
</dbReference>
<name>A0A9X7Z9U6_9BACL</name>
<dbReference type="EMBL" id="CP071182">
    <property type="protein sequence ID" value="QSO50041.1"/>
    <property type="molecule type" value="Genomic_DNA"/>
</dbReference>
<keyword evidence="2 7" id="KW-0813">Transport</keyword>
<keyword evidence="6 7" id="KW-0472">Membrane</keyword>
<accession>A0A9X7Z9U6</accession>
<feature type="transmembrane region" description="Helical" evidence="7">
    <location>
        <begin position="251"/>
        <end position="276"/>
    </location>
</feature>
<evidence type="ECO:0000313" key="9">
    <source>
        <dbReference type="EMBL" id="QSO50041.1"/>
    </source>
</evidence>
<feature type="transmembrane region" description="Helical" evidence="7">
    <location>
        <begin position="125"/>
        <end position="148"/>
    </location>
</feature>
<comment type="similarity">
    <text evidence="7">Belongs to the binding-protein-dependent transport system permease family.</text>
</comment>
<dbReference type="GO" id="GO:0005886">
    <property type="term" value="C:plasma membrane"/>
    <property type="evidence" value="ECO:0007669"/>
    <property type="project" value="UniProtKB-SubCell"/>
</dbReference>
<dbReference type="Proteomes" id="UP000663505">
    <property type="component" value="Chromosome"/>
</dbReference>
<dbReference type="Gene3D" id="1.10.3720.10">
    <property type="entry name" value="MetI-like"/>
    <property type="match status" value="1"/>
</dbReference>
<protein>
    <submittedName>
        <fullName evidence="9">Sugar ABC transporter permease</fullName>
    </submittedName>
</protein>
<dbReference type="SUPFAM" id="SSF161098">
    <property type="entry name" value="MetI-like"/>
    <property type="match status" value="1"/>
</dbReference>
<reference evidence="9 10" key="1">
    <citation type="submission" date="2021-02" db="EMBL/GenBank/DDBJ databases">
        <title>Alicyclobacillus curvatus sp. nov. and Alicyclobacillus mengziensis sp. nov., two acidophilic bacteria isolated from acid mine drainage.</title>
        <authorList>
            <person name="Huang Y."/>
        </authorList>
    </citation>
    <scope>NUCLEOTIDE SEQUENCE [LARGE SCALE GENOMIC DNA]</scope>
    <source>
        <strain evidence="9 10">S30H14</strain>
    </source>
</reference>
<keyword evidence="5 7" id="KW-1133">Transmembrane helix</keyword>
<evidence type="ECO:0000256" key="7">
    <source>
        <dbReference type="RuleBase" id="RU363032"/>
    </source>
</evidence>
<feature type="transmembrane region" description="Helical" evidence="7">
    <location>
        <begin position="94"/>
        <end position="113"/>
    </location>
</feature>
<keyword evidence="10" id="KW-1185">Reference proteome</keyword>
<dbReference type="PANTHER" id="PTHR43005">
    <property type="entry name" value="BLR7065 PROTEIN"/>
    <property type="match status" value="1"/>
</dbReference>
<evidence type="ECO:0000256" key="5">
    <source>
        <dbReference type="ARBA" id="ARBA00022989"/>
    </source>
</evidence>
<organism evidence="9 10">
    <name type="scientific">Alicyclobacillus mengziensis</name>
    <dbReference type="NCBI Taxonomy" id="2931921"/>
    <lineage>
        <taxon>Bacteria</taxon>
        <taxon>Bacillati</taxon>
        <taxon>Bacillota</taxon>
        <taxon>Bacilli</taxon>
        <taxon>Bacillales</taxon>
        <taxon>Alicyclobacillaceae</taxon>
        <taxon>Alicyclobacillus</taxon>
    </lineage>
</organism>
<evidence type="ECO:0000256" key="1">
    <source>
        <dbReference type="ARBA" id="ARBA00004651"/>
    </source>
</evidence>
<dbReference type="PANTHER" id="PTHR43005:SF1">
    <property type="entry name" value="SPERMIDINE_PUTRESCINE TRANSPORT SYSTEM PERMEASE PROTEIN"/>
    <property type="match status" value="1"/>
</dbReference>
<dbReference type="CDD" id="cd06261">
    <property type="entry name" value="TM_PBP2"/>
    <property type="match status" value="1"/>
</dbReference>
<evidence type="ECO:0000256" key="6">
    <source>
        <dbReference type="ARBA" id="ARBA00023136"/>
    </source>
</evidence>
<dbReference type="Pfam" id="PF00528">
    <property type="entry name" value="BPD_transp_1"/>
    <property type="match status" value="1"/>
</dbReference>
<proteinExistence type="inferred from homology"/>
<feature type="transmembrane region" description="Helical" evidence="7">
    <location>
        <begin position="58"/>
        <end position="82"/>
    </location>
</feature>
<feature type="transmembrane region" description="Helical" evidence="7">
    <location>
        <begin position="155"/>
        <end position="173"/>
    </location>
</feature>
<sequence length="284" mass="30966">MLLPAGIVIIAVTLFPILYSAVVSLNNVSLTVAGYKMSYIGLHNYDVLVHSGVFWHSVWFTVMYAVVTVIAELVLGMLIALAVNNVQRMKNISIVIMLIPWSLITVMSAQMWSYMYNGVYGVINYVFQGVHIITYPVTWLATPLSAIISMMVADIWKTTPFVVIILLAGLQMIPTEYYEAAHMDGAGAWKTFWNVTFPSLRGSIALAGLFRILQAFGVFDLPYVLTNGGPGDATQSLAILGQYVLFSELHFGIGAAIAVATVILVLGVSLVFLSAFRSIVEGEA</sequence>
<evidence type="ECO:0000256" key="4">
    <source>
        <dbReference type="ARBA" id="ARBA00022692"/>
    </source>
</evidence>
<keyword evidence="3" id="KW-1003">Cell membrane</keyword>
<evidence type="ECO:0000256" key="3">
    <source>
        <dbReference type="ARBA" id="ARBA00022475"/>
    </source>
</evidence>
<evidence type="ECO:0000259" key="8">
    <source>
        <dbReference type="PROSITE" id="PS50928"/>
    </source>
</evidence>
<comment type="subcellular location">
    <subcellularLocation>
        <location evidence="1 7">Cell membrane</location>
        <topology evidence="1 7">Multi-pass membrane protein</topology>
    </subcellularLocation>
</comment>
<evidence type="ECO:0000313" key="10">
    <source>
        <dbReference type="Proteomes" id="UP000663505"/>
    </source>
</evidence>
<dbReference type="GO" id="GO:0055085">
    <property type="term" value="P:transmembrane transport"/>
    <property type="evidence" value="ECO:0007669"/>
    <property type="project" value="InterPro"/>
</dbReference>
<feature type="domain" description="ABC transmembrane type-1" evidence="8">
    <location>
        <begin position="58"/>
        <end position="272"/>
    </location>
</feature>
<evidence type="ECO:0000256" key="2">
    <source>
        <dbReference type="ARBA" id="ARBA00022448"/>
    </source>
</evidence>
<keyword evidence="4 7" id="KW-0812">Transmembrane</keyword>